<protein>
    <recommendedName>
        <fullName evidence="2">CAAX prenyl protease 2/Lysostaphin resistance protein A-like domain-containing protein</fullName>
    </recommendedName>
</protein>
<evidence type="ECO:0000313" key="4">
    <source>
        <dbReference type="Proteomes" id="UP000239007"/>
    </source>
</evidence>
<reference evidence="3 4" key="1">
    <citation type="submission" date="2016-12" db="EMBL/GenBank/DDBJ databases">
        <title>Diversity of luminous bacteria.</title>
        <authorList>
            <person name="Yoshizawa S."/>
            <person name="Kogure K."/>
        </authorList>
    </citation>
    <scope>NUCLEOTIDE SEQUENCE [LARGE SCALE GENOMIC DNA]</scope>
    <source>
        <strain evidence="3 4">SA4-48</strain>
    </source>
</reference>
<comment type="caution">
    <text evidence="3">The sequence shown here is derived from an EMBL/GenBank/DDBJ whole genome shotgun (WGS) entry which is preliminary data.</text>
</comment>
<keyword evidence="1" id="KW-0472">Membrane</keyword>
<feature type="transmembrane region" description="Helical" evidence="1">
    <location>
        <begin position="188"/>
        <end position="205"/>
    </location>
</feature>
<accession>A0A2S7UTP4</accession>
<evidence type="ECO:0000313" key="3">
    <source>
        <dbReference type="EMBL" id="PQJ53317.1"/>
    </source>
</evidence>
<feature type="transmembrane region" description="Helical" evidence="1">
    <location>
        <begin position="153"/>
        <end position="176"/>
    </location>
</feature>
<evidence type="ECO:0000259" key="2">
    <source>
        <dbReference type="Pfam" id="PF02517"/>
    </source>
</evidence>
<feature type="domain" description="CAAX prenyl protease 2/Lysostaphin resistance protein A-like" evidence="2">
    <location>
        <begin position="157"/>
        <end position="248"/>
    </location>
</feature>
<gene>
    <name evidence="3" type="ORF">BTO11_06310</name>
</gene>
<feature type="transmembrane region" description="Helical" evidence="1">
    <location>
        <begin position="29"/>
        <end position="52"/>
    </location>
</feature>
<dbReference type="PANTHER" id="PTHR36435">
    <property type="entry name" value="SLR1288 PROTEIN"/>
    <property type="match status" value="1"/>
</dbReference>
<organism evidence="3 4">
    <name type="scientific">Psychrosphaera saromensis</name>
    <dbReference type="NCBI Taxonomy" id="716813"/>
    <lineage>
        <taxon>Bacteria</taxon>
        <taxon>Pseudomonadati</taxon>
        <taxon>Pseudomonadota</taxon>
        <taxon>Gammaproteobacteria</taxon>
        <taxon>Alteromonadales</taxon>
        <taxon>Pseudoalteromonadaceae</taxon>
        <taxon>Psychrosphaera</taxon>
    </lineage>
</organism>
<dbReference type="AlphaFoldDB" id="A0A2S7UTP4"/>
<proteinExistence type="predicted"/>
<feature type="transmembrane region" description="Helical" evidence="1">
    <location>
        <begin position="211"/>
        <end position="228"/>
    </location>
</feature>
<feature type="transmembrane region" description="Helical" evidence="1">
    <location>
        <begin position="72"/>
        <end position="91"/>
    </location>
</feature>
<dbReference type="OrthoDB" id="9799666at2"/>
<sequence length="255" mass="29246">MDALIYYKSESMEEVFDQRNKKIGDVLNTAYWIFFLSIVLPFFSAFFILISGVGSLFLSDVSTLEHIESNPFFNFLSTIMWTILIIPLIKYSLDVKSYSDCIRKLAFKSISIYPLLGSILVMFVFSFFESLFFKFEILEVPSFLLELEYQTDSILEVVMLFIIVGVVGPFIEEIIFRGIAYERLKYSTLGPAGAVIMPSIIFTFIHTQYEQPILLALIFVSSCIFGWLRYFTGNLWYPIIGHVAMNVLSLSTGLL</sequence>
<dbReference type="PANTHER" id="PTHR36435:SF1">
    <property type="entry name" value="CAAX AMINO TERMINAL PROTEASE FAMILY PROTEIN"/>
    <property type="match status" value="1"/>
</dbReference>
<dbReference type="GO" id="GO:0080120">
    <property type="term" value="P:CAAX-box protein maturation"/>
    <property type="evidence" value="ECO:0007669"/>
    <property type="project" value="UniProtKB-ARBA"/>
</dbReference>
<dbReference type="EMBL" id="MSCH01000003">
    <property type="protein sequence ID" value="PQJ53317.1"/>
    <property type="molecule type" value="Genomic_DNA"/>
</dbReference>
<keyword evidence="1" id="KW-1133">Transmembrane helix</keyword>
<dbReference type="InterPro" id="IPR003675">
    <property type="entry name" value="Rce1/LyrA-like_dom"/>
</dbReference>
<name>A0A2S7UTP4_9GAMM</name>
<keyword evidence="1" id="KW-0812">Transmembrane</keyword>
<evidence type="ECO:0000256" key="1">
    <source>
        <dbReference type="SAM" id="Phobius"/>
    </source>
</evidence>
<keyword evidence="4" id="KW-1185">Reference proteome</keyword>
<dbReference type="GO" id="GO:0004175">
    <property type="term" value="F:endopeptidase activity"/>
    <property type="evidence" value="ECO:0007669"/>
    <property type="project" value="UniProtKB-ARBA"/>
</dbReference>
<dbReference type="Pfam" id="PF02517">
    <property type="entry name" value="Rce1-like"/>
    <property type="match status" value="1"/>
</dbReference>
<dbReference type="InterPro" id="IPR052710">
    <property type="entry name" value="CAAX_protease"/>
</dbReference>
<feature type="transmembrane region" description="Helical" evidence="1">
    <location>
        <begin position="112"/>
        <end position="133"/>
    </location>
</feature>
<dbReference type="Proteomes" id="UP000239007">
    <property type="component" value="Unassembled WGS sequence"/>
</dbReference>